<feature type="compositionally biased region" description="Basic and acidic residues" evidence="1">
    <location>
        <begin position="23"/>
        <end position="32"/>
    </location>
</feature>
<name>A0A9D3P0Z6_9TELE</name>
<proteinExistence type="predicted"/>
<dbReference type="Proteomes" id="UP000824219">
    <property type="component" value="Linkage Group LG06"/>
</dbReference>
<evidence type="ECO:0000313" key="2">
    <source>
        <dbReference type="EMBL" id="KAG7331769.1"/>
    </source>
</evidence>
<gene>
    <name evidence="2" type="ORF">KOW79_005738</name>
</gene>
<sequence length="89" mass="9658">MSPRCPTPSASASVSLIAFGTESTRKKKEEERKKKKHRGGKKWACSADNTIPGSHFLSTPQLALGMGLHLPRVHFFTGGCGHPWAKQTA</sequence>
<reference evidence="2 3" key="1">
    <citation type="submission" date="2021-06" db="EMBL/GenBank/DDBJ databases">
        <title>Chromosome-level genome assembly of the red-tail catfish (Hemibagrus wyckioides).</title>
        <authorList>
            <person name="Shao F."/>
        </authorList>
    </citation>
    <scope>NUCLEOTIDE SEQUENCE [LARGE SCALE GENOMIC DNA]</scope>
    <source>
        <strain evidence="2">EC202008001</strain>
        <tissue evidence="2">Blood</tissue>
    </source>
</reference>
<comment type="caution">
    <text evidence="2">The sequence shown here is derived from an EMBL/GenBank/DDBJ whole genome shotgun (WGS) entry which is preliminary data.</text>
</comment>
<accession>A0A9D3P0Z6</accession>
<dbReference type="AlphaFoldDB" id="A0A9D3P0Z6"/>
<feature type="region of interest" description="Disordered" evidence="1">
    <location>
        <begin position="1"/>
        <end position="45"/>
    </location>
</feature>
<evidence type="ECO:0000256" key="1">
    <source>
        <dbReference type="SAM" id="MobiDB-lite"/>
    </source>
</evidence>
<organism evidence="2 3">
    <name type="scientific">Hemibagrus wyckioides</name>
    <dbReference type="NCBI Taxonomy" id="337641"/>
    <lineage>
        <taxon>Eukaryota</taxon>
        <taxon>Metazoa</taxon>
        <taxon>Chordata</taxon>
        <taxon>Craniata</taxon>
        <taxon>Vertebrata</taxon>
        <taxon>Euteleostomi</taxon>
        <taxon>Actinopterygii</taxon>
        <taxon>Neopterygii</taxon>
        <taxon>Teleostei</taxon>
        <taxon>Ostariophysi</taxon>
        <taxon>Siluriformes</taxon>
        <taxon>Bagridae</taxon>
        <taxon>Hemibagrus</taxon>
    </lineage>
</organism>
<keyword evidence="3" id="KW-1185">Reference proteome</keyword>
<evidence type="ECO:0000313" key="3">
    <source>
        <dbReference type="Proteomes" id="UP000824219"/>
    </source>
</evidence>
<protein>
    <submittedName>
        <fullName evidence="2">Uncharacterized protein</fullName>
    </submittedName>
</protein>
<dbReference type="EMBL" id="JAHKSW010000006">
    <property type="protein sequence ID" value="KAG7331769.1"/>
    <property type="molecule type" value="Genomic_DNA"/>
</dbReference>